<reference evidence="1" key="1">
    <citation type="submission" date="2021-02" db="EMBL/GenBank/DDBJ databases">
        <authorList>
            <person name="Nowell W R."/>
        </authorList>
    </citation>
    <scope>NUCLEOTIDE SEQUENCE</scope>
</reference>
<evidence type="ECO:0000313" key="2">
    <source>
        <dbReference type="Proteomes" id="UP000681720"/>
    </source>
</evidence>
<name>A0A8S3IL42_9BILA</name>
<dbReference type="AlphaFoldDB" id="A0A8S3IL42"/>
<sequence>IEYLRSLILETPKLRHLKLCYRKEIFKSVVDIYDWEKFIRIELNFLDTCDFLVHYKIPPNDKINLQLILAPFLESFWVNEKRWFIGCEYVLGHSTILLYTISTNFNFYYYKDVCYAISAKNNNYHLIQRLHNDILTDPIVKMYLNRNWIKNVSVQRIIDALQNNTVNFILL</sequence>
<organism evidence="1 2">
    <name type="scientific">Rotaria magnacalcarata</name>
    <dbReference type="NCBI Taxonomy" id="392030"/>
    <lineage>
        <taxon>Eukaryota</taxon>
        <taxon>Metazoa</taxon>
        <taxon>Spiralia</taxon>
        <taxon>Gnathifera</taxon>
        <taxon>Rotifera</taxon>
        <taxon>Eurotatoria</taxon>
        <taxon>Bdelloidea</taxon>
        <taxon>Philodinida</taxon>
        <taxon>Philodinidae</taxon>
        <taxon>Rotaria</taxon>
    </lineage>
</organism>
<proteinExistence type="predicted"/>
<evidence type="ECO:0000313" key="1">
    <source>
        <dbReference type="EMBL" id="CAF5199466.1"/>
    </source>
</evidence>
<protein>
    <submittedName>
        <fullName evidence="1">Uncharacterized protein</fullName>
    </submittedName>
</protein>
<dbReference type="EMBL" id="CAJOBJ010344483">
    <property type="protein sequence ID" value="CAF5199466.1"/>
    <property type="molecule type" value="Genomic_DNA"/>
</dbReference>
<comment type="caution">
    <text evidence="1">The sequence shown here is derived from an EMBL/GenBank/DDBJ whole genome shotgun (WGS) entry which is preliminary data.</text>
</comment>
<gene>
    <name evidence="1" type="ORF">GIL414_LOCUS76057</name>
</gene>
<feature type="non-terminal residue" evidence="1">
    <location>
        <position position="1"/>
    </location>
</feature>
<accession>A0A8S3IL42</accession>
<dbReference type="Proteomes" id="UP000681720">
    <property type="component" value="Unassembled WGS sequence"/>
</dbReference>